<accession>A0ABU0Q2B1</accession>
<comment type="caution">
    <text evidence="3">The sequence shown here is derived from an EMBL/GenBank/DDBJ whole genome shotgun (WGS) entry which is preliminary data.</text>
</comment>
<evidence type="ECO:0000259" key="2">
    <source>
        <dbReference type="Pfam" id="PF05872"/>
    </source>
</evidence>
<evidence type="ECO:0000256" key="1">
    <source>
        <dbReference type="SAM" id="MobiDB-lite"/>
    </source>
</evidence>
<dbReference type="Proteomes" id="UP001243364">
    <property type="component" value="Unassembled WGS sequence"/>
</dbReference>
<evidence type="ECO:0000313" key="3">
    <source>
        <dbReference type="EMBL" id="MDQ0684803.1"/>
    </source>
</evidence>
<evidence type="ECO:0000313" key="4">
    <source>
        <dbReference type="Proteomes" id="UP001243364"/>
    </source>
</evidence>
<reference evidence="3 4" key="1">
    <citation type="submission" date="2023-07" db="EMBL/GenBank/DDBJ databases">
        <title>Comparative genomics of wheat-associated soil bacteria to identify genetic determinants of phenazine resistance.</title>
        <authorList>
            <person name="Mouncey N."/>
        </authorList>
    </citation>
    <scope>NUCLEOTIDE SEQUENCE [LARGE SCALE GENOMIC DNA]</scope>
    <source>
        <strain evidence="3 4">W4I19-2</strain>
    </source>
</reference>
<feature type="domain" description="Helicase HerA-like C-terminal" evidence="2">
    <location>
        <begin position="2"/>
        <end position="84"/>
    </location>
</feature>
<feature type="region of interest" description="Disordered" evidence="1">
    <location>
        <begin position="97"/>
        <end position="203"/>
    </location>
</feature>
<name>A0ABU0Q2B1_STRAH</name>
<organism evidence="3 4">
    <name type="scientific">Streptomyces achromogenes</name>
    <dbReference type="NCBI Taxonomy" id="67255"/>
    <lineage>
        <taxon>Bacteria</taxon>
        <taxon>Bacillati</taxon>
        <taxon>Actinomycetota</taxon>
        <taxon>Actinomycetes</taxon>
        <taxon>Kitasatosporales</taxon>
        <taxon>Streptomycetaceae</taxon>
        <taxon>Streptomyces</taxon>
    </lineage>
</organism>
<dbReference type="InterPro" id="IPR033186">
    <property type="entry name" value="HerA_C"/>
</dbReference>
<feature type="region of interest" description="Disordered" evidence="1">
    <location>
        <begin position="1"/>
        <end position="26"/>
    </location>
</feature>
<dbReference type="EMBL" id="JAUSYA010000001">
    <property type="protein sequence ID" value="MDQ0684803.1"/>
    <property type="molecule type" value="Genomic_DNA"/>
</dbReference>
<proteinExistence type="predicted"/>
<dbReference type="Pfam" id="PF05872">
    <property type="entry name" value="HerA_C"/>
    <property type="match status" value="1"/>
</dbReference>
<gene>
    <name evidence="3" type="ORF">QFZ56_003766</name>
</gene>
<protein>
    <recommendedName>
        <fullName evidence="2">Helicase HerA-like C-terminal domain-containing protein</fullName>
    </recommendedName>
</protein>
<feature type="compositionally biased region" description="Basic and acidic residues" evidence="1">
    <location>
        <begin position="163"/>
        <end position="179"/>
    </location>
</feature>
<keyword evidence="4" id="KW-1185">Reference proteome</keyword>
<sequence length="272" mass="28435">MFLADVKGDPSAVSAPGEANDRMRGRAAEVGQKWTATGFPAEFYALGGLGHGVPLRATVTGFGPVLLSKVLQLNRTQEQSLGLISPRCTGGMHRLWTESRRSRGCPPPPGRPAGTPRRRRRRPRPAPGVAERDSSWRGRARPLRRGTGGGQRDLQVAGLLGRDPARPGDHPFPLRDDPQKALAPDGGGSGPDRAGLRGGRGRGRGPFPSRCFLGAPGPGSPSVISATATATVPASAKAAAGGPVAGRGAWERCVRLPRGAGRAGRRTGLWAW</sequence>